<keyword evidence="1" id="KW-0812">Transmembrane</keyword>
<feature type="domain" description="DUF4179" evidence="2">
    <location>
        <begin position="47"/>
        <end position="129"/>
    </location>
</feature>
<organism evidence="3 4">
    <name type="scientific">Paenibacillus soyae</name>
    <dbReference type="NCBI Taxonomy" id="2969249"/>
    <lineage>
        <taxon>Bacteria</taxon>
        <taxon>Bacillati</taxon>
        <taxon>Bacillota</taxon>
        <taxon>Bacilli</taxon>
        <taxon>Bacillales</taxon>
        <taxon>Paenibacillaceae</taxon>
        <taxon>Paenibacillus</taxon>
    </lineage>
</organism>
<proteinExistence type="predicted"/>
<reference evidence="3" key="1">
    <citation type="submission" date="2022-08" db="EMBL/GenBank/DDBJ databases">
        <title>The genomic sequence of strain Paenibacillus sp. SCIV0701.</title>
        <authorList>
            <person name="Zhao H."/>
        </authorList>
    </citation>
    <scope>NUCLEOTIDE SEQUENCE</scope>
    <source>
        <strain evidence="3">SCIV0701</strain>
    </source>
</reference>
<protein>
    <submittedName>
        <fullName evidence="3">DUF4179 domain-containing protein</fullName>
    </submittedName>
</protein>
<name>A0A9X2SC89_9BACL</name>
<evidence type="ECO:0000313" key="3">
    <source>
        <dbReference type="EMBL" id="MCR2805762.1"/>
    </source>
</evidence>
<keyword evidence="1" id="KW-1133">Transmembrane helix</keyword>
<dbReference type="Proteomes" id="UP001141950">
    <property type="component" value="Unassembled WGS sequence"/>
</dbReference>
<dbReference type="Gene3D" id="2.60.40.1630">
    <property type="entry name" value="bacillus anthracis domain"/>
    <property type="match status" value="1"/>
</dbReference>
<accession>A0A9X2SC89</accession>
<keyword evidence="1" id="KW-0472">Membrane</keyword>
<dbReference type="InterPro" id="IPR025436">
    <property type="entry name" value="DUF4179"/>
</dbReference>
<dbReference type="AlphaFoldDB" id="A0A9X2SC89"/>
<keyword evidence="4" id="KW-1185">Reference proteome</keyword>
<sequence>MNTIEARMQEHKKSLNTIKAPPDLESRLRHALDSVPARKKSRNGALSWVTAAAAALLLVAGTYQYPAFAYYGGQFLQKIELASSSFVELAEQGYGQTVDKSITLDDGTVITINGVIADDNGLLMYYTIDRLTGSIFMDNRSLRYDVGNMQGFLTDSDSTGGSGHYSKDETRYEGFYKFEPVSAFSRKLTVTFSERLDTGERKSYPISFSFEANKAMNSLLKQDIKQSVTVDRGTITYDSITASPTSTLIKGHYDMEDGEYPRFPGRTKLYVNGAEVESWGMQSSRSNEEGIRGFELEFDVLPTDQIESVELVLDNFTGYQKVEEPISLATPSDHAIRIGGEKLWIRSVTKTDTGYDVVIARKQFVYLDPGQMFVQAGGEAVPVSSVSTSRPWDLNNGNRLWEQTYSFDTAEEPEHLLLDGFLYIKTYNKTLSIPVK</sequence>
<feature type="transmembrane region" description="Helical" evidence="1">
    <location>
        <begin position="45"/>
        <end position="65"/>
    </location>
</feature>
<dbReference type="Pfam" id="PF13786">
    <property type="entry name" value="DUF4179"/>
    <property type="match status" value="1"/>
</dbReference>
<evidence type="ECO:0000313" key="4">
    <source>
        <dbReference type="Proteomes" id="UP001141950"/>
    </source>
</evidence>
<evidence type="ECO:0000256" key="1">
    <source>
        <dbReference type="SAM" id="Phobius"/>
    </source>
</evidence>
<dbReference type="EMBL" id="JANIPJ010000013">
    <property type="protein sequence ID" value="MCR2805762.1"/>
    <property type="molecule type" value="Genomic_DNA"/>
</dbReference>
<evidence type="ECO:0000259" key="2">
    <source>
        <dbReference type="Pfam" id="PF13786"/>
    </source>
</evidence>
<comment type="caution">
    <text evidence="3">The sequence shown here is derived from an EMBL/GenBank/DDBJ whole genome shotgun (WGS) entry which is preliminary data.</text>
</comment>
<gene>
    <name evidence="3" type="ORF">NQZ67_17910</name>
</gene>
<dbReference type="RefSeq" id="WP_257448592.1">
    <property type="nucleotide sequence ID" value="NZ_JANIPJ010000013.1"/>
</dbReference>